<dbReference type="Gene3D" id="3.40.50.150">
    <property type="entry name" value="Vaccinia Virus protein VP39"/>
    <property type="match status" value="1"/>
</dbReference>
<dbReference type="AlphaFoldDB" id="A0A147KJB6"/>
<dbReference type="GO" id="GO:0008168">
    <property type="term" value="F:methyltransferase activity"/>
    <property type="evidence" value="ECO:0007669"/>
    <property type="project" value="UniProtKB-KW"/>
</dbReference>
<dbReference type="InterPro" id="IPR006764">
    <property type="entry name" value="SAM_dep_MeTrfase_SAV2177_type"/>
</dbReference>
<keyword evidence="1" id="KW-0808">Transferase</keyword>
<keyword evidence="1" id="KW-0489">Methyltransferase</keyword>
<keyword evidence="2" id="KW-1185">Reference proteome</keyword>
<organism evidence="1 2">
    <name type="scientific">Thermobifida cellulosilytica TB100</name>
    <dbReference type="NCBI Taxonomy" id="665004"/>
    <lineage>
        <taxon>Bacteria</taxon>
        <taxon>Bacillati</taxon>
        <taxon>Actinomycetota</taxon>
        <taxon>Actinomycetes</taxon>
        <taxon>Streptosporangiales</taxon>
        <taxon>Nocardiopsidaceae</taxon>
        <taxon>Thermobifida</taxon>
    </lineage>
</organism>
<gene>
    <name evidence="1" type="ORF">AC529_07280</name>
</gene>
<dbReference type="EMBL" id="LGEM01000030">
    <property type="protein sequence ID" value="KUP97405.1"/>
    <property type="molecule type" value="Genomic_DNA"/>
</dbReference>
<protein>
    <submittedName>
        <fullName evidence="1">SAM-dependent methyltransferase</fullName>
    </submittedName>
</protein>
<accession>A0A147KJB6</accession>
<name>A0A147KJB6_THECS</name>
<comment type="caution">
    <text evidence="1">The sequence shown here is derived from an EMBL/GenBank/DDBJ whole genome shotgun (WGS) entry which is preliminary data.</text>
</comment>
<dbReference type="GO" id="GO:0032259">
    <property type="term" value="P:methylation"/>
    <property type="evidence" value="ECO:0007669"/>
    <property type="project" value="UniProtKB-KW"/>
</dbReference>
<dbReference type="PIRSF" id="PIRSF017393">
    <property type="entry name" value="MTase_SAV2177"/>
    <property type="match status" value="1"/>
</dbReference>
<evidence type="ECO:0000313" key="1">
    <source>
        <dbReference type="EMBL" id="KUP97405.1"/>
    </source>
</evidence>
<evidence type="ECO:0000313" key="2">
    <source>
        <dbReference type="Proteomes" id="UP000074382"/>
    </source>
</evidence>
<dbReference type="Pfam" id="PF04672">
    <property type="entry name" value="Methyltransf_19"/>
    <property type="match status" value="1"/>
</dbReference>
<dbReference type="PATRIC" id="fig|665004.4.peg.1425"/>
<dbReference type="InterPro" id="IPR029063">
    <property type="entry name" value="SAM-dependent_MTases_sf"/>
</dbReference>
<dbReference type="Proteomes" id="UP000074382">
    <property type="component" value="Unassembled WGS sequence"/>
</dbReference>
<dbReference type="SUPFAM" id="SSF53335">
    <property type="entry name" value="S-adenosyl-L-methionine-dependent methyltransferases"/>
    <property type="match status" value="1"/>
</dbReference>
<dbReference type="STRING" id="665004.AC529_07280"/>
<proteinExistence type="predicted"/>
<reference evidence="2" key="1">
    <citation type="journal article" date="2017" name="Acta Aliment.">
        <title>Plant polysaccharide degrading enzyme system of Thermpbifida cellulosilytica TB100 revealed by de novo genome project data.</title>
        <authorList>
            <person name="Toth A."/>
            <person name="Baka E."/>
            <person name="Luzics S."/>
            <person name="Bata-Vidacs I."/>
            <person name="Nagy I."/>
            <person name="Balint B."/>
            <person name="Herceg R."/>
            <person name="Olasz F."/>
            <person name="Wilk T."/>
            <person name="Nagy T."/>
            <person name="Kriszt B."/>
            <person name="Nagy I."/>
            <person name="Kukolya J."/>
        </authorList>
    </citation>
    <scope>NUCLEOTIDE SEQUENCE [LARGE SCALE GENOMIC DNA]</scope>
    <source>
        <strain evidence="2">TB100</strain>
    </source>
</reference>
<sequence length="273" mass="29803">MPDIDLSVPTVARTYDALRGGKDNFEADRMAAQIIESINPWAKVLVRQSRRFLSRAVGHVAGVLGIDQFIDVGSGMPTMENTHQIAQRHLPHARVVYVDTDPIVLAHSHALLADHVLTTAASGDVRDVDGILGCPEVNRLLDLDRPVCLMLVSLLHCIPDSDDPWGLVCRYFHRLVPGSVLILSHLASDDDAAAQSLTTCIRELGMPWGHVRSPADVERLFAGLELLSPAVDDSVAPMPVDCHTWRNEDAAPTPRPADPDQKIWEHAGVAVKP</sequence>